<organism evidence="1 2">
    <name type="scientific">Periplaneta americana</name>
    <name type="common">American cockroach</name>
    <name type="synonym">Blatta americana</name>
    <dbReference type="NCBI Taxonomy" id="6978"/>
    <lineage>
        <taxon>Eukaryota</taxon>
        <taxon>Metazoa</taxon>
        <taxon>Ecdysozoa</taxon>
        <taxon>Arthropoda</taxon>
        <taxon>Hexapoda</taxon>
        <taxon>Insecta</taxon>
        <taxon>Pterygota</taxon>
        <taxon>Neoptera</taxon>
        <taxon>Polyneoptera</taxon>
        <taxon>Dictyoptera</taxon>
        <taxon>Blattodea</taxon>
        <taxon>Blattoidea</taxon>
        <taxon>Blattidae</taxon>
        <taxon>Blattinae</taxon>
        <taxon>Periplaneta</taxon>
    </lineage>
</organism>
<keyword evidence="2" id="KW-1185">Reference proteome</keyword>
<name>A0ABQ8TMX3_PERAM</name>
<dbReference type="EMBL" id="JAJSOF020000005">
    <property type="protein sequence ID" value="KAJ4447256.1"/>
    <property type="molecule type" value="Genomic_DNA"/>
</dbReference>
<protein>
    <submittedName>
        <fullName evidence="1">Uncharacterized protein</fullName>
    </submittedName>
</protein>
<sequence>MPQRRQLDPVLKGRIIGRLEVGQIQIEVSRALNVVQVSFPGFGDGSKTKEMFVVCLHKISHGSQRRKRTLTARRNQTMPSRQLSSELAVGSGVRVCRQTVYRRLRAGIDPHFIFMDDDARPHRANLVDEYLEGKISSAWTGERCPQI</sequence>
<reference evidence="1 2" key="1">
    <citation type="journal article" date="2022" name="Allergy">
        <title>Genome assembly and annotation of Periplaneta americana reveal a comprehensive cockroach allergen profile.</title>
        <authorList>
            <person name="Wang L."/>
            <person name="Xiong Q."/>
            <person name="Saelim N."/>
            <person name="Wang L."/>
            <person name="Nong W."/>
            <person name="Wan A.T."/>
            <person name="Shi M."/>
            <person name="Liu X."/>
            <person name="Cao Q."/>
            <person name="Hui J.H.L."/>
            <person name="Sookrung N."/>
            <person name="Leung T.F."/>
            <person name="Tungtrongchitr A."/>
            <person name="Tsui S.K.W."/>
        </authorList>
    </citation>
    <scope>NUCLEOTIDE SEQUENCE [LARGE SCALE GENOMIC DNA]</scope>
    <source>
        <strain evidence="1">PWHHKU_190912</strain>
    </source>
</reference>
<accession>A0ABQ8TMX3</accession>
<dbReference type="Proteomes" id="UP001148838">
    <property type="component" value="Unassembled WGS sequence"/>
</dbReference>
<evidence type="ECO:0000313" key="2">
    <source>
        <dbReference type="Proteomes" id="UP001148838"/>
    </source>
</evidence>
<proteinExistence type="predicted"/>
<gene>
    <name evidence="1" type="ORF">ANN_09260</name>
</gene>
<evidence type="ECO:0000313" key="1">
    <source>
        <dbReference type="EMBL" id="KAJ4447256.1"/>
    </source>
</evidence>
<comment type="caution">
    <text evidence="1">The sequence shown here is derived from an EMBL/GenBank/DDBJ whole genome shotgun (WGS) entry which is preliminary data.</text>
</comment>